<dbReference type="Gene3D" id="3.80.10.10">
    <property type="entry name" value="Ribonuclease Inhibitor"/>
    <property type="match status" value="4"/>
</dbReference>
<dbReference type="Pfam" id="PF13855">
    <property type="entry name" value="LRR_8"/>
    <property type="match status" value="1"/>
</dbReference>
<evidence type="ECO:0000313" key="3">
    <source>
        <dbReference type="EMBL" id="KAK8871961.1"/>
    </source>
</evidence>
<accession>A0ABR2J321</accession>
<dbReference type="Pfam" id="PF12799">
    <property type="entry name" value="LRR_4"/>
    <property type="match status" value="2"/>
</dbReference>
<keyword evidence="4" id="KW-1185">Reference proteome</keyword>
<comment type="caution">
    <text evidence="3">The sequence shown here is derived from an EMBL/GenBank/DDBJ whole genome shotgun (WGS) entry which is preliminary data.</text>
</comment>
<dbReference type="PANTHER" id="PTHR45712:SF22">
    <property type="entry name" value="INSULIN-LIKE GROWTH FACTOR-BINDING PROTEIN COMPLEX ACID LABILE SUBUNIT"/>
    <property type="match status" value="1"/>
</dbReference>
<dbReference type="InterPro" id="IPR032675">
    <property type="entry name" value="LRR_dom_sf"/>
</dbReference>
<dbReference type="InterPro" id="IPR001611">
    <property type="entry name" value="Leu-rich_rpt"/>
</dbReference>
<dbReference type="InterPro" id="IPR025875">
    <property type="entry name" value="Leu-rich_rpt_4"/>
</dbReference>
<name>A0ABR2J321_9EUKA</name>
<dbReference type="InterPro" id="IPR050333">
    <property type="entry name" value="SLRP"/>
</dbReference>
<keyword evidence="2" id="KW-0677">Repeat</keyword>
<evidence type="ECO:0000313" key="4">
    <source>
        <dbReference type="Proteomes" id="UP001470230"/>
    </source>
</evidence>
<protein>
    <submittedName>
        <fullName evidence="3">Uncharacterized protein</fullName>
    </submittedName>
</protein>
<dbReference type="PROSITE" id="PS51450">
    <property type="entry name" value="LRR"/>
    <property type="match status" value="6"/>
</dbReference>
<dbReference type="Proteomes" id="UP001470230">
    <property type="component" value="Unassembled WGS sequence"/>
</dbReference>
<evidence type="ECO:0000256" key="1">
    <source>
        <dbReference type="ARBA" id="ARBA00022614"/>
    </source>
</evidence>
<dbReference type="SMART" id="SM00369">
    <property type="entry name" value="LRR_TYP"/>
    <property type="match status" value="9"/>
</dbReference>
<dbReference type="PANTHER" id="PTHR45712">
    <property type="entry name" value="AGAP008170-PA"/>
    <property type="match status" value="1"/>
</dbReference>
<reference evidence="3 4" key="1">
    <citation type="submission" date="2024-04" db="EMBL/GenBank/DDBJ databases">
        <title>Tritrichomonas musculus Genome.</title>
        <authorList>
            <person name="Alves-Ferreira E."/>
            <person name="Grigg M."/>
            <person name="Lorenzi H."/>
            <person name="Galac M."/>
        </authorList>
    </citation>
    <scope>NUCLEOTIDE SEQUENCE [LARGE SCALE GENOMIC DNA]</scope>
    <source>
        <strain evidence="3 4">EAF2021</strain>
    </source>
</reference>
<evidence type="ECO:0000256" key="2">
    <source>
        <dbReference type="ARBA" id="ARBA00022737"/>
    </source>
</evidence>
<keyword evidence="1" id="KW-0433">Leucine-rich repeat</keyword>
<dbReference type="SUPFAM" id="SSF52058">
    <property type="entry name" value="L domain-like"/>
    <property type="match status" value="2"/>
</dbReference>
<organism evidence="3 4">
    <name type="scientific">Tritrichomonas musculus</name>
    <dbReference type="NCBI Taxonomy" id="1915356"/>
    <lineage>
        <taxon>Eukaryota</taxon>
        <taxon>Metamonada</taxon>
        <taxon>Parabasalia</taxon>
        <taxon>Tritrichomonadida</taxon>
        <taxon>Tritrichomonadidae</taxon>
        <taxon>Tritrichomonas</taxon>
    </lineage>
</organism>
<dbReference type="SMART" id="SM00364">
    <property type="entry name" value="LRR_BAC"/>
    <property type="match status" value="9"/>
</dbReference>
<dbReference type="InterPro" id="IPR003591">
    <property type="entry name" value="Leu-rich_rpt_typical-subtyp"/>
</dbReference>
<gene>
    <name evidence="3" type="ORF">M9Y10_007710</name>
</gene>
<dbReference type="Pfam" id="PF00560">
    <property type="entry name" value="LRR_1"/>
    <property type="match status" value="1"/>
</dbReference>
<sequence length="582" mass="66427">MGNLPSVSEYENAESVNLVDMNLTYLPFTPHPESQTKYLYLSGNNIETLPENMKNVTLVDLSSNEMGPSLPVNVAKALTSYGNMQKLELTKNQLEDLSEFENCSIDTINLLQNRFHILPNHFFERFPKLNTVFFDCNFLKTFQNQSSNSIVKLSLSLNCIESIDSSSIYFSQLTYLDLSKNQIKELPNNLSKSFPALQDLNLSDNFITEIPEDQSDDSVFPTTLKVLNLSNNLITKLPSSVTNLPNLANLNIDNNQIETIPELNKSLKKFIATNNKINKVIEQEISSLKEFALNNNELDSFPTELKIPKMNSILINHNNFREINFANILSSKITTIDISFNQIESIPKEIFTNLPNLHAFYAYFNKITEIPSEISNCKTLFTLDISYNPIKKLPKLPRSLDRIYASNCQIESFDDDPFVGPSTTKVFLSHVDLSGNNLESFSNIESVQILNLSQNRIKKLPLITENLRILDVSMNQIVNCFHQRNHSLVNKFVDADIQTLLTSYSFKDGKALNLTLRMKSQRYSYFHASINSNFTSFIHNQHLILILMNSMHYINDCFRSKIISQTVILTCMKMLLKDVIQP</sequence>
<dbReference type="SMART" id="SM00365">
    <property type="entry name" value="LRR_SD22"/>
    <property type="match status" value="6"/>
</dbReference>
<proteinExistence type="predicted"/>
<dbReference type="EMBL" id="JAPFFF010000013">
    <property type="protein sequence ID" value="KAK8871961.1"/>
    <property type="molecule type" value="Genomic_DNA"/>
</dbReference>